<proteinExistence type="predicted"/>
<evidence type="ECO:0000313" key="1">
    <source>
        <dbReference type="EMBL" id="CAE8667457.1"/>
    </source>
</evidence>
<feature type="non-terminal residue" evidence="1">
    <location>
        <position position="171"/>
    </location>
</feature>
<reference evidence="1" key="1">
    <citation type="submission" date="2021-02" db="EMBL/GenBank/DDBJ databases">
        <authorList>
            <person name="Dougan E. K."/>
            <person name="Rhodes N."/>
            <person name="Thang M."/>
            <person name="Chan C."/>
        </authorList>
    </citation>
    <scope>NUCLEOTIDE SEQUENCE</scope>
</reference>
<dbReference type="Proteomes" id="UP000626109">
    <property type="component" value="Unassembled WGS sequence"/>
</dbReference>
<name>A0A813J6A2_POLGL</name>
<comment type="caution">
    <text evidence="1">The sequence shown here is derived from an EMBL/GenBank/DDBJ whole genome shotgun (WGS) entry which is preliminary data.</text>
</comment>
<sequence length="171" mass="19455">GTNMTWTMRTGARWLPPKNINGRRWYQDDADMASTPDEHADSVRIEYNKMAAGPGAGSGSRGKLSGPAAWLMRQETNLDKLDKNGKANPYPEFKDTALMLRNDRGISDYLRSRDLNSWKKVDNEKASAMGLPKDVLMWVYAQGRLKLVEELTRRQCRHKVITCIDIQGLRE</sequence>
<gene>
    <name evidence="1" type="ORF">PGLA2088_LOCUS16575</name>
</gene>
<protein>
    <submittedName>
        <fullName evidence="1">Uncharacterized protein</fullName>
    </submittedName>
</protein>
<dbReference type="EMBL" id="CAJNNW010021083">
    <property type="protein sequence ID" value="CAE8667457.1"/>
    <property type="molecule type" value="Genomic_DNA"/>
</dbReference>
<feature type="non-terminal residue" evidence="1">
    <location>
        <position position="1"/>
    </location>
</feature>
<evidence type="ECO:0000313" key="2">
    <source>
        <dbReference type="Proteomes" id="UP000626109"/>
    </source>
</evidence>
<dbReference type="AlphaFoldDB" id="A0A813J6A2"/>
<accession>A0A813J6A2</accession>
<organism evidence="1 2">
    <name type="scientific">Polarella glacialis</name>
    <name type="common">Dinoflagellate</name>
    <dbReference type="NCBI Taxonomy" id="89957"/>
    <lineage>
        <taxon>Eukaryota</taxon>
        <taxon>Sar</taxon>
        <taxon>Alveolata</taxon>
        <taxon>Dinophyceae</taxon>
        <taxon>Suessiales</taxon>
        <taxon>Suessiaceae</taxon>
        <taxon>Polarella</taxon>
    </lineage>
</organism>